<dbReference type="Proteomes" id="UP000481583">
    <property type="component" value="Unassembled WGS sequence"/>
</dbReference>
<dbReference type="AlphaFoldDB" id="A0A6G4U6P3"/>
<proteinExistence type="predicted"/>
<feature type="compositionally biased region" description="Basic and acidic residues" evidence="1">
    <location>
        <begin position="16"/>
        <end position="29"/>
    </location>
</feature>
<dbReference type="Gene3D" id="2.120.10.10">
    <property type="match status" value="1"/>
</dbReference>
<comment type="caution">
    <text evidence="3">The sequence shown here is derived from an EMBL/GenBank/DDBJ whole genome shotgun (WGS) entry which is preliminary data.</text>
</comment>
<accession>A0A6G4U6P3</accession>
<keyword evidence="3" id="KW-0378">Hydrolase</keyword>
<evidence type="ECO:0000313" key="4">
    <source>
        <dbReference type="Proteomes" id="UP000481583"/>
    </source>
</evidence>
<feature type="compositionally biased region" description="Low complexity" evidence="1">
    <location>
        <begin position="249"/>
        <end position="265"/>
    </location>
</feature>
<feature type="compositionally biased region" description="Basic and acidic residues" evidence="1">
    <location>
        <begin position="82"/>
        <end position="95"/>
    </location>
</feature>
<keyword evidence="4" id="KW-1185">Reference proteome</keyword>
<dbReference type="RefSeq" id="WP_165241103.1">
    <property type="nucleotide sequence ID" value="NZ_JAAKZV010000162.1"/>
</dbReference>
<evidence type="ECO:0000256" key="1">
    <source>
        <dbReference type="SAM" id="MobiDB-lite"/>
    </source>
</evidence>
<dbReference type="PANTHER" id="PTHR43752">
    <property type="entry name" value="BNR/ASP-BOX REPEAT FAMILY PROTEIN"/>
    <property type="match status" value="1"/>
</dbReference>
<protein>
    <submittedName>
        <fullName evidence="3">Glycosyl hydrolase</fullName>
    </submittedName>
</protein>
<evidence type="ECO:0000313" key="3">
    <source>
        <dbReference type="EMBL" id="NGN67773.1"/>
    </source>
</evidence>
<name>A0A6G4U6P3_9ACTN</name>
<dbReference type="PANTHER" id="PTHR43752:SF2">
    <property type="entry name" value="BNR_ASP-BOX REPEAT FAMILY PROTEIN"/>
    <property type="match status" value="1"/>
</dbReference>
<reference evidence="3 4" key="1">
    <citation type="submission" date="2020-02" db="EMBL/GenBank/DDBJ databases">
        <title>Whole-genome analyses of novel actinobacteria.</title>
        <authorList>
            <person name="Sahin N."/>
        </authorList>
    </citation>
    <scope>NUCLEOTIDE SEQUENCE [LARGE SCALE GENOMIC DNA]</scope>
    <source>
        <strain evidence="3 4">A7024</strain>
    </source>
</reference>
<dbReference type="InterPro" id="IPR036278">
    <property type="entry name" value="Sialidase_sf"/>
</dbReference>
<dbReference type="EMBL" id="JAAKZV010000162">
    <property type="protein sequence ID" value="NGN67773.1"/>
    <property type="molecule type" value="Genomic_DNA"/>
</dbReference>
<dbReference type="Pfam" id="PF13088">
    <property type="entry name" value="BNR_2"/>
    <property type="match status" value="1"/>
</dbReference>
<dbReference type="InterPro" id="IPR011040">
    <property type="entry name" value="Sialidase"/>
</dbReference>
<feature type="domain" description="Sialidase" evidence="2">
    <location>
        <begin position="48"/>
        <end position="387"/>
    </location>
</feature>
<sequence length="407" mass="43932">MARTTVPPTAVSDTAPLDHRPSPGRRDTEIPSPAVQAHAASLGVLADGSLACVWFAGTQEGVPDISIYLSRYRGPDAAPGEEWTRPVKVSEDPGRSEQNPLLFPTPGGELWLLHTAQLAGHQDTAEVRLRVSRDNGASWGATRTLFPADERGGVFIRQPVVVLDSGRWLLPVFRCTTPPGKPWTGGADTSAVMVSDDEGGSWREVPVPGSTGRVHMNIQPLPDGSLLALYRSRSADAVYRSVSTDDGETWTVPEPTPVPNNNSSVQSRLLADGSLALIHNHASAADATDRRTNLYDEIEDDAAAVRAAERRAAGAPGREVPEVDAFWGAPRAPLTLSFSYDTGLTWPVRRDLVTGDGYCLTNNSREGRNRELSYPTLAQTPDGALHLAYTHHRRAIRHIRLDATTLG</sequence>
<feature type="region of interest" description="Disordered" evidence="1">
    <location>
        <begin position="246"/>
        <end position="265"/>
    </location>
</feature>
<feature type="region of interest" description="Disordered" evidence="1">
    <location>
        <begin position="76"/>
        <end position="100"/>
    </location>
</feature>
<organism evidence="3 4">
    <name type="scientific">Streptomyces coryli</name>
    <dbReference type="NCBI Taxonomy" id="1128680"/>
    <lineage>
        <taxon>Bacteria</taxon>
        <taxon>Bacillati</taxon>
        <taxon>Actinomycetota</taxon>
        <taxon>Actinomycetes</taxon>
        <taxon>Kitasatosporales</taxon>
        <taxon>Streptomycetaceae</taxon>
        <taxon>Streptomyces</taxon>
    </lineage>
</organism>
<feature type="region of interest" description="Disordered" evidence="1">
    <location>
        <begin position="1"/>
        <end position="33"/>
    </location>
</feature>
<evidence type="ECO:0000259" key="2">
    <source>
        <dbReference type="Pfam" id="PF13088"/>
    </source>
</evidence>
<dbReference type="CDD" id="cd15482">
    <property type="entry name" value="Sialidase_non-viral"/>
    <property type="match status" value="1"/>
</dbReference>
<gene>
    <name evidence="3" type="ORF">G5C51_28215</name>
</gene>
<dbReference type="SUPFAM" id="SSF50939">
    <property type="entry name" value="Sialidases"/>
    <property type="match status" value="1"/>
</dbReference>
<dbReference type="GO" id="GO:0016787">
    <property type="term" value="F:hydrolase activity"/>
    <property type="evidence" value="ECO:0007669"/>
    <property type="project" value="UniProtKB-KW"/>
</dbReference>